<gene>
    <name evidence="3" type="ORF">DPM35_24950</name>
</gene>
<evidence type="ECO:0000259" key="2">
    <source>
        <dbReference type="Pfam" id="PF07859"/>
    </source>
</evidence>
<protein>
    <submittedName>
        <fullName evidence="3">Esterase</fullName>
    </submittedName>
</protein>
<dbReference type="EMBL" id="QMBQ01000008">
    <property type="protein sequence ID" value="RAZ73261.1"/>
    <property type="molecule type" value="Genomic_DNA"/>
</dbReference>
<accession>A0A330GL01</accession>
<dbReference type="InterPro" id="IPR013094">
    <property type="entry name" value="AB_hydrolase_3"/>
</dbReference>
<organism evidence="3 4">
    <name type="scientific">Mesorhizobium atlanticum</name>
    <dbReference type="NCBI Taxonomy" id="2233532"/>
    <lineage>
        <taxon>Bacteria</taxon>
        <taxon>Pseudomonadati</taxon>
        <taxon>Pseudomonadota</taxon>
        <taxon>Alphaproteobacteria</taxon>
        <taxon>Hyphomicrobiales</taxon>
        <taxon>Phyllobacteriaceae</taxon>
        <taxon>Mesorhizobium</taxon>
    </lineage>
</organism>
<dbReference type="AlphaFoldDB" id="A0A330GL01"/>
<evidence type="ECO:0000256" key="1">
    <source>
        <dbReference type="ARBA" id="ARBA00022801"/>
    </source>
</evidence>
<dbReference type="Proteomes" id="UP000251956">
    <property type="component" value="Unassembled WGS sequence"/>
</dbReference>
<proteinExistence type="predicted"/>
<dbReference type="PANTHER" id="PTHR48081:SF8">
    <property type="entry name" value="ALPHA_BETA HYDROLASE FOLD-3 DOMAIN-CONTAINING PROTEIN-RELATED"/>
    <property type="match status" value="1"/>
</dbReference>
<dbReference type="Gene3D" id="3.40.50.1820">
    <property type="entry name" value="alpha/beta hydrolase"/>
    <property type="match status" value="1"/>
</dbReference>
<sequence>MTSAPADLAASRGKYADRLDPELWDYIDKVNSWYPPEIVAAPIPEQRAVYDRMCVAFHQGRPEGVTTSDGIVATAHPIPVRRYRMARKAVAVVVYYHGGGFVLGDLDSHDDICAEICAGTGFEVVSADYRLAPEYLHPASFNDALAVFEWVAATSALPIVLCGESAGGNLAAAVAQATRRHPRHANGQMLIYPGLGGDESGRSYVEHADAPLLSVSDIEFYRHIRSSSGQSPDDPTFLPLRDRDFSGLPPTIIVTAECDPLSSDGEAYRDRILAAGGQAWWREERRLVHSFLRARAAVPRAAEAFARIIEDIKRLGAISPLVGEKAISTS</sequence>
<dbReference type="OrthoDB" id="9806180at2"/>
<dbReference type="SUPFAM" id="SSF53474">
    <property type="entry name" value="alpha/beta-Hydrolases"/>
    <property type="match status" value="1"/>
</dbReference>
<comment type="caution">
    <text evidence="3">The sequence shown here is derived from an EMBL/GenBank/DDBJ whole genome shotgun (WGS) entry which is preliminary data.</text>
</comment>
<name>A0A330GL01_9HYPH</name>
<keyword evidence="1" id="KW-0378">Hydrolase</keyword>
<dbReference type="InterPro" id="IPR029058">
    <property type="entry name" value="AB_hydrolase_fold"/>
</dbReference>
<dbReference type="RefSeq" id="WP_112129875.1">
    <property type="nucleotide sequence ID" value="NZ_QMBQ01000008.1"/>
</dbReference>
<dbReference type="PANTHER" id="PTHR48081">
    <property type="entry name" value="AB HYDROLASE SUPERFAMILY PROTEIN C4A8.06C"/>
    <property type="match status" value="1"/>
</dbReference>
<feature type="domain" description="Alpha/beta hydrolase fold-3" evidence="2">
    <location>
        <begin position="93"/>
        <end position="292"/>
    </location>
</feature>
<dbReference type="InterPro" id="IPR050300">
    <property type="entry name" value="GDXG_lipolytic_enzyme"/>
</dbReference>
<dbReference type="Pfam" id="PF07859">
    <property type="entry name" value="Abhydrolase_3"/>
    <property type="match status" value="1"/>
</dbReference>
<keyword evidence="4" id="KW-1185">Reference proteome</keyword>
<reference evidence="3 4" key="1">
    <citation type="submission" date="2018-07" db="EMBL/GenBank/DDBJ databases">
        <title>Diversity of Mesorhizobium strains in Brazil.</title>
        <authorList>
            <person name="Helene L.C.F."/>
            <person name="Dall'Agnol R."/>
            <person name="Delamuta J.R.M."/>
            <person name="Hungria M."/>
        </authorList>
    </citation>
    <scope>NUCLEOTIDE SEQUENCE [LARGE SCALE GENOMIC DNA]</scope>
    <source>
        <strain evidence="3 4">CNPSo 3140</strain>
    </source>
</reference>
<dbReference type="GO" id="GO:0016787">
    <property type="term" value="F:hydrolase activity"/>
    <property type="evidence" value="ECO:0007669"/>
    <property type="project" value="UniProtKB-KW"/>
</dbReference>
<evidence type="ECO:0000313" key="3">
    <source>
        <dbReference type="EMBL" id="RAZ73261.1"/>
    </source>
</evidence>
<evidence type="ECO:0000313" key="4">
    <source>
        <dbReference type="Proteomes" id="UP000251956"/>
    </source>
</evidence>